<dbReference type="EMBL" id="VDMD01000002">
    <property type="protein sequence ID" value="TRM68505.1"/>
    <property type="molecule type" value="Genomic_DNA"/>
</dbReference>
<comment type="caution">
    <text evidence="2">The sequence shown here is derived from an EMBL/GenBank/DDBJ whole genome shotgun (WGS) entry which is preliminary data.</text>
</comment>
<evidence type="ECO:0000256" key="1">
    <source>
        <dbReference type="SAM" id="MobiDB-lite"/>
    </source>
</evidence>
<reference evidence="2 3" key="1">
    <citation type="journal article" date="2019" name="New Phytol.">
        <title>Comparative genomics reveals unique wood-decay strategies and fruiting body development in the Schizophyllaceae.</title>
        <authorList>
            <person name="Almasi E."/>
            <person name="Sahu N."/>
            <person name="Krizsan K."/>
            <person name="Balint B."/>
            <person name="Kovacs G.M."/>
            <person name="Kiss B."/>
            <person name="Cseklye J."/>
            <person name="Drula E."/>
            <person name="Henrissat B."/>
            <person name="Nagy I."/>
            <person name="Chovatia M."/>
            <person name="Adam C."/>
            <person name="LaButti K."/>
            <person name="Lipzen A."/>
            <person name="Riley R."/>
            <person name="Grigoriev I.V."/>
            <person name="Nagy L.G."/>
        </authorList>
    </citation>
    <scope>NUCLEOTIDE SEQUENCE [LARGE SCALE GENOMIC DNA]</scope>
    <source>
        <strain evidence="2 3">NL-1724</strain>
    </source>
</reference>
<sequence length="377" mass="41524">MSVRRHVKFIVAVAVIVLSFGRVFTSVYPSGLASSAADDGGKYISNQDDLETLTWSSSQDGWRGRATLVGPSALPSNLSASDLVVAVTDTGMIGDFVVLAIYTTPDFNSPVKPKSIADIPLADSAEQMPVVSTSDRIQSTESTVSNHIAIDSIGRVWRLAPDDYEALLRLVSLSMAESAEGPDFTVAHIVTCQSTSYLLLPIANVDVDPQDEAERSKLRIVTVTAYSKQQRQLMGTRALEEAWEDAFDYDEEEDEWQKVHELRVPVTGELPAAIYELLGLAQEGMEGLWDGYQDADVLYTVRKTLPRHLLGRMLPSDCILRRRESKKLQGLRVSPWSLRTQTEQHNSDPDKSGDRQGLARTYTAGLSILVDPMNKPP</sequence>
<gene>
    <name evidence="2" type="ORF">BD626DRAFT_534528</name>
</gene>
<organism evidence="2 3">
    <name type="scientific">Schizophyllum amplum</name>
    <dbReference type="NCBI Taxonomy" id="97359"/>
    <lineage>
        <taxon>Eukaryota</taxon>
        <taxon>Fungi</taxon>
        <taxon>Dikarya</taxon>
        <taxon>Basidiomycota</taxon>
        <taxon>Agaricomycotina</taxon>
        <taxon>Agaricomycetes</taxon>
        <taxon>Agaricomycetidae</taxon>
        <taxon>Agaricales</taxon>
        <taxon>Schizophyllaceae</taxon>
        <taxon>Schizophyllum</taxon>
    </lineage>
</organism>
<keyword evidence="3" id="KW-1185">Reference proteome</keyword>
<dbReference type="OrthoDB" id="10373222at2759"/>
<protein>
    <submittedName>
        <fullName evidence="2">Uncharacterized protein</fullName>
    </submittedName>
</protein>
<feature type="compositionally biased region" description="Basic and acidic residues" evidence="1">
    <location>
        <begin position="345"/>
        <end position="354"/>
    </location>
</feature>
<feature type="region of interest" description="Disordered" evidence="1">
    <location>
        <begin position="333"/>
        <end position="357"/>
    </location>
</feature>
<name>A0A550CUP2_9AGAR</name>
<evidence type="ECO:0000313" key="3">
    <source>
        <dbReference type="Proteomes" id="UP000320762"/>
    </source>
</evidence>
<accession>A0A550CUP2</accession>
<evidence type="ECO:0000313" key="2">
    <source>
        <dbReference type="EMBL" id="TRM68505.1"/>
    </source>
</evidence>
<proteinExistence type="predicted"/>
<dbReference type="Proteomes" id="UP000320762">
    <property type="component" value="Unassembled WGS sequence"/>
</dbReference>
<dbReference type="AlphaFoldDB" id="A0A550CUP2"/>